<dbReference type="EMBL" id="VDCS01000007">
    <property type="protein sequence ID" value="TNJ44527.1"/>
    <property type="molecule type" value="Genomic_DNA"/>
</dbReference>
<gene>
    <name evidence="2" type="ORF">FGF67_07730</name>
</gene>
<reference evidence="2 3" key="1">
    <citation type="submission" date="2019-05" db="EMBL/GenBank/DDBJ databases">
        <title>Tamlana fucoidanivorans sp. nov., isolated from the surface of algae collected from Fujian province in China.</title>
        <authorList>
            <person name="Li J."/>
        </authorList>
    </citation>
    <scope>NUCLEOTIDE SEQUENCE [LARGE SCALE GENOMIC DNA]</scope>
    <source>
        <strain evidence="2 3">CW2-9</strain>
    </source>
</reference>
<keyword evidence="3" id="KW-1185">Reference proteome</keyword>
<dbReference type="AlphaFoldDB" id="A0A5C4SKL0"/>
<protein>
    <submittedName>
        <fullName evidence="2">Uncharacterized protein</fullName>
    </submittedName>
</protein>
<feature type="signal peptide" evidence="1">
    <location>
        <begin position="1"/>
        <end position="26"/>
    </location>
</feature>
<dbReference type="OrthoDB" id="659133at2"/>
<dbReference type="RefSeq" id="WP_139696426.1">
    <property type="nucleotide sequence ID" value="NZ_CP074074.1"/>
</dbReference>
<evidence type="ECO:0000313" key="2">
    <source>
        <dbReference type="EMBL" id="TNJ44527.1"/>
    </source>
</evidence>
<proteinExistence type="predicted"/>
<organism evidence="2 3">
    <name type="scientific">Allotamlana fucoidanivorans</name>
    <dbReference type="NCBI Taxonomy" id="2583814"/>
    <lineage>
        <taxon>Bacteria</taxon>
        <taxon>Pseudomonadati</taxon>
        <taxon>Bacteroidota</taxon>
        <taxon>Flavobacteriia</taxon>
        <taxon>Flavobacteriales</taxon>
        <taxon>Flavobacteriaceae</taxon>
        <taxon>Allotamlana</taxon>
    </lineage>
</organism>
<evidence type="ECO:0000256" key="1">
    <source>
        <dbReference type="SAM" id="SignalP"/>
    </source>
</evidence>
<name>A0A5C4SKL0_9FLAO</name>
<evidence type="ECO:0000313" key="3">
    <source>
        <dbReference type="Proteomes" id="UP000308713"/>
    </source>
</evidence>
<keyword evidence="1" id="KW-0732">Signal</keyword>
<feature type="chain" id="PRO_5022849612" evidence="1">
    <location>
        <begin position="27"/>
        <end position="256"/>
    </location>
</feature>
<sequence length="256" mass="29804">MIKKTMTIFFVTLFICGTNVLLNAQADSKDYIMMESVLMTPDNSNLKVLGENMRKHNAKYHKDGPYKASVYTISTGPNTGKIVWMMGPLMYKHLDSRPEEGGHDEDWRDNVMPYIKKIHTAEYWRMDDKVSNMSMMDGDNSKYPIIYVRYGEIDEDHGYALDSFFEMVGKTVKAMDGENPWGLYYNEFRQGNLGRHLASVSFLKNWAELDDERVFKKTFEETIGKNKWQKFMDMSDGVFSNSWDEIWTYSAHMSGK</sequence>
<accession>A0A5C4SKL0</accession>
<comment type="caution">
    <text evidence="2">The sequence shown here is derived from an EMBL/GenBank/DDBJ whole genome shotgun (WGS) entry which is preliminary data.</text>
</comment>
<dbReference type="Proteomes" id="UP000308713">
    <property type="component" value="Unassembled WGS sequence"/>
</dbReference>